<gene>
    <name evidence="3" type="ORF">CTAYLR_004942</name>
</gene>
<reference evidence="3" key="1">
    <citation type="submission" date="2023-01" db="EMBL/GenBank/DDBJ databases">
        <title>Metagenome sequencing of chrysophaentin producing Chrysophaeum taylorii.</title>
        <authorList>
            <person name="Davison J."/>
            <person name="Bewley C."/>
        </authorList>
    </citation>
    <scope>NUCLEOTIDE SEQUENCE</scope>
    <source>
        <strain evidence="3">NIES-1699</strain>
    </source>
</reference>
<protein>
    <recommendedName>
        <fullName evidence="2">SET domain-containing protein</fullName>
    </recommendedName>
</protein>
<feature type="domain" description="SET" evidence="2">
    <location>
        <begin position="34"/>
        <end position="167"/>
    </location>
</feature>
<dbReference type="PANTHER" id="PTHR46167:SF1">
    <property type="entry name" value="N-LYSINE METHYLTRANSFERASE KMT5A"/>
    <property type="match status" value="1"/>
</dbReference>
<evidence type="ECO:0000313" key="3">
    <source>
        <dbReference type="EMBL" id="KAJ8614575.1"/>
    </source>
</evidence>
<proteinExistence type="predicted"/>
<dbReference type="SUPFAM" id="SSF82199">
    <property type="entry name" value="SET domain"/>
    <property type="match status" value="1"/>
</dbReference>
<dbReference type="GO" id="GO:0006357">
    <property type="term" value="P:regulation of transcription by RNA polymerase II"/>
    <property type="evidence" value="ECO:0007669"/>
    <property type="project" value="TreeGrafter"/>
</dbReference>
<dbReference type="AlphaFoldDB" id="A0AAD7UR61"/>
<organism evidence="3 4">
    <name type="scientific">Chrysophaeum taylorii</name>
    <dbReference type="NCBI Taxonomy" id="2483200"/>
    <lineage>
        <taxon>Eukaryota</taxon>
        <taxon>Sar</taxon>
        <taxon>Stramenopiles</taxon>
        <taxon>Ochrophyta</taxon>
        <taxon>Pelagophyceae</taxon>
        <taxon>Pelagomonadales</taxon>
        <taxon>Pelagomonadaceae</taxon>
        <taxon>Chrysophaeum</taxon>
    </lineage>
</organism>
<dbReference type="GO" id="GO:0042799">
    <property type="term" value="F:histone H4K20 methyltransferase activity"/>
    <property type="evidence" value="ECO:0007669"/>
    <property type="project" value="TreeGrafter"/>
</dbReference>
<dbReference type="Gene3D" id="2.170.270.10">
    <property type="entry name" value="SET domain"/>
    <property type="match status" value="1"/>
</dbReference>
<dbReference type="SMART" id="SM00317">
    <property type="entry name" value="SET"/>
    <property type="match status" value="1"/>
</dbReference>
<dbReference type="Pfam" id="PF00856">
    <property type="entry name" value="SET"/>
    <property type="match status" value="1"/>
</dbReference>
<name>A0AAD7UR61_9STRA</name>
<dbReference type="EMBL" id="JAQMWT010000002">
    <property type="protein sequence ID" value="KAJ8614575.1"/>
    <property type="molecule type" value="Genomic_DNA"/>
</dbReference>
<dbReference type="PANTHER" id="PTHR46167">
    <property type="entry name" value="N-LYSINE METHYLTRANSFERASE KMT5A"/>
    <property type="match status" value="1"/>
</dbReference>
<evidence type="ECO:0000259" key="2">
    <source>
        <dbReference type="PROSITE" id="PS50280"/>
    </source>
</evidence>
<comment type="caution">
    <text evidence="3">The sequence shown here is derived from an EMBL/GenBank/DDBJ whole genome shotgun (WGS) entry which is preliminary data.</text>
</comment>
<dbReference type="InterPro" id="IPR001214">
    <property type="entry name" value="SET_dom"/>
</dbReference>
<sequence length="178" mass="19897">MRLGTTTTTTTTTRSLLLCLFTRDLDAFGESATAGIAVRDAGGVKGLGAFALRSFAEGETVGDYEGEILSRREADARYYGGPATWRDRIWKSTHASHTGNYLFEVEPDVVVDAEDATKANWCRYINHSNEPNLRVKSLPEAYGGRPRVWFVALRTISVGEELCFDYGDRYWREDELPS</sequence>
<dbReference type="GO" id="GO:0005700">
    <property type="term" value="C:polytene chromosome"/>
    <property type="evidence" value="ECO:0007669"/>
    <property type="project" value="TreeGrafter"/>
</dbReference>
<dbReference type="InterPro" id="IPR046341">
    <property type="entry name" value="SET_dom_sf"/>
</dbReference>
<feature type="signal peptide" evidence="1">
    <location>
        <begin position="1"/>
        <end position="27"/>
    </location>
</feature>
<dbReference type="InterPro" id="IPR051760">
    <property type="entry name" value="KMT5A"/>
</dbReference>
<keyword evidence="1" id="KW-0732">Signal</keyword>
<dbReference type="PROSITE" id="PS50280">
    <property type="entry name" value="SET"/>
    <property type="match status" value="1"/>
</dbReference>
<evidence type="ECO:0000313" key="4">
    <source>
        <dbReference type="Proteomes" id="UP001230188"/>
    </source>
</evidence>
<dbReference type="GO" id="GO:0005634">
    <property type="term" value="C:nucleus"/>
    <property type="evidence" value="ECO:0007669"/>
    <property type="project" value="TreeGrafter"/>
</dbReference>
<evidence type="ECO:0000256" key="1">
    <source>
        <dbReference type="SAM" id="SignalP"/>
    </source>
</evidence>
<keyword evidence="4" id="KW-1185">Reference proteome</keyword>
<accession>A0AAD7UR61</accession>
<dbReference type="Proteomes" id="UP001230188">
    <property type="component" value="Unassembled WGS sequence"/>
</dbReference>
<feature type="chain" id="PRO_5042069687" description="SET domain-containing protein" evidence="1">
    <location>
        <begin position="28"/>
        <end position="178"/>
    </location>
</feature>